<evidence type="ECO:0000256" key="5">
    <source>
        <dbReference type="SAM" id="MobiDB-lite"/>
    </source>
</evidence>
<dbReference type="EMBL" id="AYKW01000012">
    <property type="protein sequence ID" value="PIL31283.1"/>
    <property type="molecule type" value="Genomic_DNA"/>
</dbReference>
<feature type="coiled-coil region" evidence="4">
    <location>
        <begin position="623"/>
        <end position="650"/>
    </location>
</feature>
<comment type="caution">
    <text evidence="7">The sequence shown here is derived from an EMBL/GenBank/DDBJ whole genome shotgun (WGS) entry which is preliminary data.</text>
</comment>
<dbReference type="GO" id="GO:0006351">
    <property type="term" value="P:DNA-templated transcription"/>
    <property type="evidence" value="ECO:0007669"/>
    <property type="project" value="InterPro"/>
</dbReference>
<evidence type="ECO:0000256" key="2">
    <source>
        <dbReference type="ARBA" id="ARBA00022723"/>
    </source>
</evidence>
<proteinExistence type="predicted"/>
<keyword evidence="3" id="KW-0539">Nucleus</keyword>
<dbReference type="InterPro" id="IPR050613">
    <property type="entry name" value="Sec_Metabolite_Reg"/>
</dbReference>
<evidence type="ECO:0000256" key="1">
    <source>
        <dbReference type="ARBA" id="ARBA00004123"/>
    </source>
</evidence>
<dbReference type="SMART" id="SM00066">
    <property type="entry name" value="GAL4"/>
    <property type="match status" value="1"/>
</dbReference>
<comment type="subcellular location">
    <subcellularLocation>
        <location evidence="1">Nucleus</location>
    </subcellularLocation>
</comment>
<dbReference type="GO" id="GO:0008270">
    <property type="term" value="F:zinc ion binding"/>
    <property type="evidence" value="ECO:0007669"/>
    <property type="project" value="InterPro"/>
</dbReference>
<dbReference type="AlphaFoldDB" id="A0A2G8SC15"/>
<keyword evidence="4" id="KW-0175">Coiled coil</keyword>
<dbReference type="CDD" id="cd00067">
    <property type="entry name" value="GAL4"/>
    <property type="match status" value="1"/>
</dbReference>
<name>A0A2G8SC15_9APHY</name>
<dbReference type="CDD" id="cd12148">
    <property type="entry name" value="fungal_TF_MHR"/>
    <property type="match status" value="1"/>
</dbReference>
<dbReference type="SUPFAM" id="SSF57701">
    <property type="entry name" value="Zn2/Cys6 DNA-binding domain"/>
    <property type="match status" value="1"/>
</dbReference>
<feature type="coiled-coil region" evidence="4">
    <location>
        <begin position="70"/>
        <end position="104"/>
    </location>
</feature>
<evidence type="ECO:0000313" key="8">
    <source>
        <dbReference type="Proteomes" id="UP000230002"/>
    </source>
</evidence>
<sequence>MPPVKSSDKGSPESDPPKQRKRPGRVPVSCAECRRLKLRCDRKVPCETCTKRGCAALCPEGSLITGGKGTRQAVADVEELKKKLEQMETRSNALETALRTLQATVSDIPHPLLQENAGPPGAHFSASPSADTPASSGGSGSQQGPMMSDEEDVLDAFGTLTLGLRGETRFFGQTSRSEYLIHAPERSTINENVRFPRLSKELVKEANLELDIPCRSKEIGIEMMKLLPPLSQACQMCETFLEYGRYVWYPLPRNYIFDDVVSLVYSSWRDSSECNIGSTHLLALMWMIYALSTLFDVNTPPYAIEAHEYYLLSRLSLRFAPPAHDTTLTSIQTMIYMSQYLEMSDCEPAHTQSHKAWMTMGHAVKMGHSVCFHMSSSRWRLSDSAALQRHRVFWQLFFQDTWLSFGFGRPPSINVAFVDCEMPMEPEVFSKEQDLREVGYHIWTWQYTKLLHSIMTTAFAAKPPSYAKIMELDRRVRDFPIPESLRVRCGVEEDPAPTTALVMQRVLGTLLKETSLLNLHRPYFCQALNDMPQDPLRHRYGPSVMAIYRSAWRIFAAARIAYRRAPTIAARMGVLWSYALAGSIVMCLLVIRAPTTNLATSSLTELDEMCSLFEEAASQSQIASNSLNAMKKLQKQAHDALNKMHAAEEIAGIRTELERLGGKTHFIRLSNPPEKPHCRDMEDVECSDAAPPDSDGHARSPPHAGPSAIANPIPQASGAAGTCEPPLQPDMIHPTIMEDMQRFDMDGFDGSGDTGFIMDLPPKMFDPRQAVDFAAFPELDFSVGLAMPGVGGPADVWMNGAGDLGMLQGVNGVNDNSVHVNGANGVHANGANGVNGVNGVHGVSGVDGLGGVNGHGGPSNPMGGIDMSASGPPVLDATWQALVEQLGF</sequence>
<dbReference type="OrthoDB" id="424974at2759"/>
<dbReference type="Proteomes" id="UP000230002">
    <property type="component" value="Unassembled WGS sequence"/>
</dbReference>
<feature type="compositionally biased region" description="Low complexity" evidence="5">
    <location>
        <begin position="125"/>
        <end position="136"/>
    </location>
</feature>
<keyword evidence="8" id="KW-1185">Reference proteome</keyword>
<protein>
    <submittedName>
        <fullName evidence="7">Transcription factor</fullName>
    </submittedName>
</protein>
<accession>A0A2G8SC15</accession>
<dbReference type="Pfam" id="PF04082">
    <property type="entry name" value="Fungal_trans"/>
    <property type="match status" value="1"/>
</dbReference>
<evidence type="ECO:0000313" key="7">
    <source>
        <dbReference type="EMBL" id="PIL31283.1"/>
    </source>
</evidence>
<dbReference type="InterPro" id="IPR001138">
    <property type="entry name" value="Zn2Cys6_DnaBD"/>
</dbReference>
<dbReference type="GO" id="GO:0000981">
    <property type="term" value="F:DNA-binding transcription factor activity, RNA polymerase II-specific"/>
    <property type="evidence" value="ECO:0007669"/>
    <property type="project" value="InterPro"/>
</dbReference>
<feature type="region of interest" description="Disordered" evidence="5">
    <location>
        <begin position="1"/>
        <end position="26"/>
    </location>
</feature>
<dbReference type="GO" id="GO:0003677">
    <property type="term" value="F:DNA binding"/>
    <property type="evidence" value="ECO:0007669"/>
    <property type="project" value="InterPro"/>
</dbReference>
<keyword evidence="2" id="KW-0479">Metal-binding</keyword>
<dbReference type="PROSITE" id="PS50048">
    <property type="entry name" value="ZN2_CY6_FUNGAL_2"/>
    <property type="match status" value="1"/>
</dbReference>
<feature type="compositionally biased region" description="Basic and acidic residues" evidence="5">
    <location>
        <begin position="1"/>
        <end position="18"/>
    </location>
</feature>
<dbReference type="PROSITE" id="PS00463">
    <property type="entry name" value="ZN2_CY6_FUNGAL_1"/>
    <property type="match status" value="1"/>
</dbReference>
<organism evidence="7 8">
    <name type="scientific">Ganoderma sinense ZZ0214-1</name>
    <dbReference type="NCBI Taxonomy" id="1077348"/>
    <lineage>
        <taxon>Eukaryota</taxon>
        <taxon>Fungi</taxon>
        <taxon>Dikarya</taxon>
        <taxon>Basidiomycota</taxon>
        <taxon>Agaricomycotina</taxon>
        <taxon>Agaricomycetes</taxon>
        <taxon>Polyporales</taxon>
        <taxon>Polyporaceae</taxon>
        <taxon>Ganoderma</taxon>
    </lineage>
</organism>
<dbReference type="STRING" id="1077348.A0A2G8SC15"/>
<dbReference type="Gene3D" id="4.10.240.10">
    <property type="entry name" value="Zn(2)-C6 fungal-type DNA-binding domain"/>
    <property type="match status" value="1"/>
</dbReference>
<dbReference type="InterPro" id="IPR036864">
    <property type="entry name" value="Zn2-C6_fun-type_DNA-bd_sf"/>
</dbReference>
<evidence type="ECO:0000259" key="6">
    <source>
        <dbReference type="PROSITE" id="PS50048"/>
    </source>
</evidence>
<gene>
    <name evidence="7" type="ORF">GSI_05981</name>
</gene>
<evidence type="ECO:0000256" key="4">
    <source>
        <dbReference type="SAM" id="Coils"/>
    </source>
</evidence>
<feature type="region of interest" description="Disordered" evidence="5">
    <location>
        <begin position="666"/>
        <end position="731"/>
    </location>
</feature>
<feature type="region of interest" description="Disordered" evidence="5">
    <location>
        <begin position="110"/>
        <end position="148"/>
    </location>
</feature>
<reference evidence="7 8" key="1">
    <citation type="journal article" date="2015" name="Sci. Rep.">
        <title>Chromosome-level genome map provides insights into diverse defense mechanisms in the medicinal fungus Ganoderma sinense.</title>
        <authorList>
            <person name="Zhu Y."/>
            <person name="Xu J."/>
            <person name="Sun C."/>
            <person name="Zhou S."/>
            <person name="Xu H."/>
            <person name="Nelson D.R."/>
            <person name="Qian J."/>
            <person name="Song J."/>
            <person name="Luo H."/>
            <person name="Xiang L."/>
            <person name="Li Y."/>
            <person name="Xu Z."/>
            <person name="Ji A."/>
            <person name="Wang L."/>
            <person name="Lu S."/>
            <person name="Hayward A."/>
            <person name="Sun W."/>
            <person name="Li X."/>
            <person name="Schwartz D.C."/>
            <person name="Wang Y."/>
            <person name="Chen S."/>
        </authorList>
    </citation>
    <scope>NUCLEOTIDE SEQUENCE [LARGE SCALE GENOMIC DNA]</scope>
    <source>
        <strain evidence="7 8">ZZ0214-1</strain>
    </source>
</reference>
<dbReference type="SMART" id="SM00906">
    <property type="entry name" value="Fungal_trans"/>
    <property type="match status" value="1"/>
</dbReference>
<dbReference type="PANTHER" id="PTHR31001">
    <property type="entry name" value="UNCHARACTERIZED TRANSCRIPTIONAL REGULATORY PROTEIN"/>
    <property type="match status" value="1"/>
</dbReference>
<dbReference type="PANTHER" id="PTHR31001:SF56">
    <property type="entry name" value="ZN(2)-C6 FUNGAL-TYPE DOMAIN-CONTAINING PROTEIN"/>
    <property type="match status" value="1"/>
</dbReference>
<evidence type="ECO:0000256" key="3">
    <source>
        <dbReference type="ARBA" id="ARBA00023242"/>
    </source>
</evidence>
<dbReference type="InterPro" id="IPR007219">
    <property type="entry name" value="XnlR_reg_dom"/>
</dbReference>
<feature type="domain" description="Zn(2)-C6 fungal-type" evidence="6">
    <location>
        <begin position="29"/>
        <end position="58"/>
    </location>
</feature>
<dbReference type="GO" id="GO:0005634">
    <property type="term" value="C:nucleus"/>
    <property type="evidence" value="ECO:0007669"/>
    <property type="project" value="UniProtKB-SubCell"/>
</dbReference>